<evidence type="ECO:0000313" key="1">
    <source>
        <dbReference type="EMBL" id="AEV68690.1"/>
    </source>
</evidence>
<dbReference type="AlphaFoldDB" id="G8LWM2"/>
<protein>
    <submittedName>
        <fullName evidence="1">Uncharacterized protein</fullName>
    </submittedName>
</protein>
<name>G8LWM2_ACECE</name>
<organism evidence="1 2">
    <name type="scientific">Acetivibrio clariflavus (strain DSM 19732 / NBRC 101661 / EBR45)</name>
    <name type="common">Clostridium clariflavum</name>
    <dbReference type="NCBI Taxonomy" id="720554"/>
    <lineage>
        <taxon>Bacteria</taxon>
        <taxon>Bacillati</taxon>
        <taxon>Bacillota</taxon>
        <taxon>Clostridia</taxon>
        <taxon>Eubacteriales</taxon>
        <taxon>Oscillospiraceae</taxon>
        <taxon>Acetivibrio</taxon>
    </lineage>
</organism>
<proteinExistence type="predicted"/>
<dbReference type="KEGG" id="ccl:Clocl_2093"/>
<sequence>MKKQYVAPEIEIQQFEVEDIIALSDGTGLGDFDEFTF</sequence>
<dbReference type="Proteomes" id="UP000005435">
    <property type="component" value="Chromosome"/>
</dbReference>
<accession>G8LWM2</accession>
<keyword evidence="2" id="KW-1185">Reference proteome</keyword>
<dbReference type="HOGENOM" id="CLU_3342234_0_0_9"/>
<reference evidence="1 2" key="2">
    <citation type="journal article" date="2012" name="Stand. Genomic Sci.">
        <title>Complete Genome Sequence of Clostridium clariflavum DSM 19732.</title>
        <authorList>
            <person name="Izquierdo J.A."/>
            <person name="Goodwin L."/>
            <person name="Davenport K.W."/>
            <person name="Teshima H."/>
            <person name="Bruce D."/>
            <person name="Detter C."/>
            <person name="Tapia R."/>
            <person name="Han S."/>
            <person name="Land M."/>
            <person name="Hauser L."/>
            <person name="Jeffries C.D."/>
            <person name="Han J."/>
            <person name="Pitluck S."/>
            <person name="Nolan M."/>
            <person name="Chen A."/>
            <person name="Huntemann M."/>
            <person name="Mavromatis K."/>
            <person name="Mikhailova N."/>
            <person name="Liolios K."/>
            <person name="Woyke T."/>
            <person name="Lynd L.R."/>
        </authorList>
    </citation>
    <scope>NUCLEOTIDE SEQUENCE [LARGE SCALE GENOMIC DNA]</scope>
    <source>
        <strain evidence="2">DSM 19732 / NBRC 101661 / EBR45</strain>
    </source>
</reference>
<gene>
    <name evidence="1" type="ordered locus">Clocl_2093</name>
</gene>
<reference evidence="2" key="1">
    <citation type="submission" date="2011-12" db="EMBL/GenBank/DDBJ databases">
        <title>Complete sequence of Clostridium clariflavum DSM 19732.</title>
        <authorList>
            <consortium name="US DOE Joint Genome Institute"/>
            <person name="Lucas S."/>
            <person name="Han J."/>
            <person name="Lapidus A."/>
            <person name="Cheng J.-F."/>
            <person name="Goodwin L."/>
            <person name="Pitluck S."/>
            <person name="Peters L."/>
            <person name="Teshima H."/>
            <person name="Detter J.C."/>
            <person name="Han C."/>
            <person name="Tapia R."/>
            <person name="Land M."/>
            <person name="Hauser L."/>
            <person name="Kyrpides N."/>
            <person name="Ivanova N."/>
            <person name="Pagani I."/>
            <person name="Kitzmiller T."/>
            <person name="Lynd L."/>
            <person name="Izquierdo J."/>
            <person name="Woyke T."/>
        </authorList>
    </citation>
    <scope>NUCLEOTIDE SEQUENCE [LARGE SCALE GENOMIC DNA]</scope>
    <source>
        <strain evidence="2">DSM 19732 / NBRC 101661 / EBR45</strain>
    </source>
</reference>
<dbReference type="STRING" id="720554.Clocl_2093"/>
<evidence type="ECO:0000313" key="2">
    <source>
        <dbReference type="Proteomes" id="UP000005435"/>
    </source>
</evidence>
<dbReference type="EMBL" id="CP003065">
    <property type="protein sequence ID" value="AEV68690.1"/>
    <property type="molecule type" value="Genomic_DNA"/>
</dbReference>